<sequence>MLPWLTYTVFGVVAALASFALFFFVLTRGALLVRAARGRMQRDAAHVYPLYSNMRLIRFVDFQPVIAAILLFQYSRLVSIITEGLQSADLKGKQVLITSCAFGNVMPRVVKAAVQAGVQKVLVADLIQNELDHAKGKLTAYAGKVVYQRDNAIAMKQADRSVSANVIFFLLHELPHHLQGEAVSEAVRVLAPGGRLYLAEFHRPHGWLLRLLSWTYFKVFEPFGLALWDTHDPVQQLQAMPGVTCERHTVFFGNFQVIVATKAA</sequence>
<feature type="transmembrane region" description="Helical" evidence="1">
    <location>
        <begin position="12"/>
        <end position="35"/>
    </location>
</feature>
<dbReference type="AlphaFoldDB" id="A0A1Q8YGC7"/>
<dbReference type="Proteomes" id="UP000185911">
    <property type="component" value="Unassembled WGS sequence"/>
</dbReference>
<reference evidence="2 3" key="1">
    <citation type="submission" date="2017-01" db="EMBL/GenBank/DDBJ databases">
        <title>Genome sequence of Rhodoferax antarcticus ANT.BR, a psychrophilic purple nonsulfur bacterium from an Antarctic microbial mat.</title>
        <authorList>
            <person name="Baker J."/>
            <person name="Riester C."/>
            <person name="Skinner B."/>
            <person name="Newell A."/>
            <person name="Swingley W."/>
            <person name="Madigan M."/>
            <person name="Jung D."/>
            <person name="Asao M."/>
            <person name="Chen M."/>
            <person name="Loughlin P."/>
            <person name="Pan H."/>
            <person name="Lin S."/>
            <person name="Li N."/>
            <person name="Shaw J."/>
            <person name="Prado M."/>
            <person name="Sherman C."/>
            <person name="Li X."/>
            <person name="Tang J."/>
            <person name="Blankenship R."/>
            <person name="Zhao T."/>
            <person name="Touchman J."/>
            <person name="Sattley M."/>
        </authorList>
    </citation>
    <scope>NUCLEOTIDE SEQUENCE [LARGE SCALE GENOMIC DNA]</scope>
    <source>
        <strain evidence="2 3">ANT.BR</strain>
    </source>
</reference>
<dbReference type="GO" id="GO:0008168">
    <property type="term" value="F:methyltransferase activity"/>
    <property type="evidence" value="ECO:0007669"/>
    <property type="project" value="UniProtKB-KW"/>
</dbReference>
<name>A0A1Q8YGC7_9BURK</name>
<evidence type="ECO:0000256" key="1">
    <source>
        <dbReference type="SAM" id="Phobius"/>
    </source>
</evidence>
<keyword evidence="1" id="KW-1133">Transmembrane helix</keyword>
<dbReference type="GO" id="GO:0032259">
    <property type="term" value="P:methylation"/>
    <property type="evidence" value="ECO:0007669"/>
    <property type="project" value="UniProtKB-KW"/>
</dbReference>
<keyword evidence="2" id="KW-0808">Transferase</keyword>
<keyword evidence="3" id="KW-1185">Reference proteome</keyword>
<dbReference type="InterPro" id="IPR029063">
    <property type="entry name" value="SAM-dependent_MTases_sf"/>
</dbReference>
<dbReference type="SUPFAM" id="SSF53335">
    <property type="entry name" value="S-adenosyl-L-methionine-dependent methyltransferases"/>
    <property type="match status" value="1"/>
</dbReference>
<dbReference type="Pfam" id="PF01209">
    <property type="entry name" value="Ubie_methyltran"/>
    <property type="match status" value="1"/>
</dbReference>
<dbReference type="STRING" id="81479.RA876_03300"/>
<keyword evidence="1" id="KW-0472">Membrane</keyword>
<evidence type="ECO:0000313" key="2">
    <source>
        <dbReference type="EMBL" id="OLP07036.1"/>
    </source>
</evidence>
<keyword evidence="2" id="KW-0489">Methyltransferase</keyword>
<proteinExistence type="predicted"/>
<comment type="caution">
    <text evidence="2">The sequence shown here is derived from an EMBL/GenBank/DDBJ whole genome shotgun (WGS) entry which is preliminary data.</text>
</comment>
<accession>A0A1Q8YGC7</accession>
<dbReference type="RefSeq" id="WP_075586157.1">
    <property type="nucleotide sequence ID" value="NZ_MSYM01000011.1"/>
</dbReference>
<gene>
    <name evidence="2" type="ORF">BLL52_1787</name>
</gene>
<dbReference type="Gene3D" id="3.40.50.150">
    <property type="entry name" value="Vaccinia Virus protein VP39"/>
    <property type="match status" value="1"/>
</dbReference>
<organism evidence="2 3">
    <name type="scientific">Rhodoferax antarcticus ANT.BR</name>
    <dbReference type="NCBI Taxonomy" id="1111071"/>
    <lineage>
        <taxon>Bacteria</taxon>
        <taxon>Pseudomonadati</taxon>
        <taxon>Pseudomonadota</taxon>
        <taxon>Betaproteobacteria</taxon>
        <taxon>Burkholderiales</taxon>
        <taxon>Comamonadaceae</taxon>
        <taxon>Rhodoferax</taxon>
    </lineage>
</organism>
<protein>
    <submittedName>
        <fullName evidence="2">Putative methyltransferase</fullName>
    </submittedName>
</protein>
<keyword evidence="1" id="KW-0812">Transmembrane</keyword>
<evidence type="ECO:0000313" key="3">
    <source>
        <dbReference type="Proteomes" id="UP000185911"/>
    </source>
</evidence>
<dbReference type="EMBL" id="MSYM01000011">
    <property type="protein sequence ID" value="OLP07036.1"/>
    <property type="molecule type" value="Genomic_DNA"/>
</dbReference>